<dbReference type="CDD" id="cd01400">
    <property type="entry name" value="6PGL"/>
    <property type="match status" value="1"/>
</dbReference>
<evidence type="ECO:0000313" key="9">
    <source>
        <dbReference type="EMBL" id="QCU91006.1"/>
    </source>
</evidence>
<keyword evidence="7 9" id="KW-0378">Hydrolase</keyword>
<dbReference type="InterPro" id="IPR006148">
    <property type="entry name" value="Glc/Gal-6P_isomerase"/>
</dbReference>
<feature type="domain" description="Glucosamine/galactosamine-6-phosphate isomerase" evidence="8">
    <location>
        <begin position="19"/>
        <end position="245"/>
    </location>
</feature>
<dbReference type="KEGG" id="thig:FE785_10415"/>
<proteinExistence type="inferred from homology"/>
<comment type="function">
    <text evidence="2 7">Hydrolysis of 6-phosphogluconolactone to 6-phosphogluconate.</text>
</comment>
<dbReference type="SUPFAM" id="SSF100950">
    <property type="entry name" value="NagB/RpiA/CoA transferase-like"/>
    <property type="match status" value="1"/>
</dbReference>
<dbReference type="InterPro" id="IPR005900">
    <property type="entry name" value="6-phosphogluconolactonase_DevB"/>
</dbReference>
<dbReference type="PANTHER" id="PTHR11054:SF0">
    <property type="entry name" value="6-PHOSPHOGLUCONOLACTONASE"/>
    <property type="match status" value="1"/>
</dbReference>
<dbReference type="UniPathway" id="UPA00115">
    <property type="reaction ID" value="UER00409"/>
</dbReference>
<evidence type="ECO:0000256" key="1">
    <source>
        <dbReference type="ARBA" id="ARBA00000832"/>
    </source>
</evidence>
<dbReference type="RefSeq" id="WP_138565680.1">
    <property type="nucleotide sequence ID" value="NZ_CP040602.1"/>
</dbReference>
<accession>A0A4P9K992</accession>
<evidence type="ECO:0000256" key="5">
    <source>
        <dbReference type="ARBA" id="ARBA00013198"/>
    </source>
</evidence>
<dbReference type="NCBIfam" id="TIGR01198">
    <property type="entry name" value="pgl"/>
    <property type="match status" value="1"/>
</dbReference>
<organism evidence="9 10">
    <name type="scientific">Thiomicrorhabdus sediminis</name>
    <dbReference type="NCBI Taxonomy" id="2580412"/>
    <lineage>
        <taxon>Bacteria</taxon>
        <taxon>Pseudomonadati</taxon>
        <taxon>Pseudomonadota</taxon>
        <taxon>Gammaproteobacteria</taxon>
        <taxon>Thiotrichales</taxon>
        <taxon>Piscirickettsiaceae</taxon>
        <taxon>Thiomicrorhabdus</taxon>
    </lineage>
</organism>
<comment type="similarity">
    <text evidence="4 7">Belongs to the glucosamine/galactosamine-6-phosphate isomerase family. 6-phosphogluconolactonase subfamily.</text>
</comment>
<protein>
    <recommendedName>
        <fullName evidence="6 7">6-phosphogluconolactonase</fullName>
        <shortName evidence="7">6PGL</shortName>
        <ecNumber evidence="5 7">3.1.1.31</ecNumber>
    </recommendedName>
</protein>
<dbReference type="EC" id="3.1.1.31" evidence="5 7"/>
<dbReference type="InterPro" id="IPR037171">
    <property type="entry name" value="NagB/RpiA_transferase-like"/>
</dbReference>
<dbReference type="GO" id="GO:0006098">
    <property type="term" value="P:pentose-phosphate shunt"/>
    <property type="evidence" value="ECO:0007669"/>
    <property type="project" value="UniProtKB-UniPathway"/>
</dbReference>
<dbReference type="GO" id="GO:0017057">
    <property type="term" value="F:6-phosphogluconolactonase activity"/>
    <property type="evidence" value="ECO:0007669"/>
    <property type="project" value="UniProtKB-UniRule"/>
</dbReference>
<dbReference type="AlphaFoldDB" id="A0A4P9K992"/>
<gene>
    <name evidence="7 9" type="primary">pgl</name>
    <name evidence="9" type="ORF">FE785_10415</name>
</gene>
<keyword evidence="10" id="KW-1185">Reference proteome</keyword>
<evidence type="ECO:0000313" key="10">
    <source>
        <dbReference type="Proteomes" id="UP000304864"/>
    </source>
</evidence>
<evidence type="ECO:0000259" key="8">
    <source>
        <dbReference type="Pfam" id="PF01182"/>
    </source>
</evidence>
<dbReference type="InterPro" id="IPR039104">
    <property type="entry name" value="6PGL"/>
</dbReference>
<dbReference type="GO" id="GO:0005975">
    <property type="term" value="P:carbohydrate metabolic process"/>
    <property type="evidence" value="ECO:0007669"/>
    <property type="project" value="UniProtKB-UniRule"/>
</dbReference>
<dbReference type="Proteomes" id="UP000304864">
    <property type="component" value="Chromosome"/>
</dbReference>
<dbReference type="Gene3D" id="3.40.50.1360">
    <property type="match status" value="1"/>
</dbReference>
<dbReference type="OrthoDB" id="9810967at2"/>
<dbReference type="EMBL" id="CP040602">
    <property type="protein sequence ID" value="QCU91006.1"/>
    <property type="molecule type" value="Genomic_DNA"/>
</dbReference>
<comment type="pathway">
    <text evidence="3 7">Carbohydrate degradation; pentose phosphate pathway; D-ribulose 5-phosphate from D-glucose 6-phosphate (oxidative stage): step 2/3.</text>
</comment>
<evidence type="ECO:0000256" key="4">
    <source>
        <dbReference type="ARBA" id="ARBA00010662"/>
    </source>
</evidence>
<evidence type="ECO:0000256" key="3">
    <source>
        <dbReference type="ARBA" id="ARBA00004961"/>
    </source>
</evidence>
<reference evidence="9 10" key="1">
    <citation type="submission" date="2019-05" db="EMBL/GenBank/DDBJ databases">
        <title>Thiomicrorhabdus sediminis sp. nov, a novel sulfur-oxidizing bacterium isolated from coastal sediment.</title>
        <authorList>
            <person name="Liu X."/>
        </authorList>
    </citation>
    <scope>NUCLEOTIDE SEQUENCE [LARGE SCALE GENOMIC DNA]</scope>
    <source>
        <strain evidence="9 10">G1</strain>
    </source>
</reference>
<dbReference type="PANTHER" id="PTHR11054">
    <property type="entry name" value="6-PHOSPHOGLUCONOLACTONASE"/>
    <property type="match status" value="1"/>
</dbReference>
<name>A0A4P9K992_9GAMM</name>
<evidence type="ECO:0000256" key="6">
    <source>
        <dbReference type="ARBA" id="ARBA00020337"/>
    </source>
</evidence>
<sequence length="252" mass="27740">MSESNLNPYLPDNAKVFADSRQLAEQLVAEIVEIANQAIEEKSAFHFITAGGTTPNLCYQLLSALPQSATDWSKWQIYMGDERVLPLADPERNSQALLVHWLQGSLIPEQNRHFIEVEQGAETAAYAYACKIFSVDEFDLALVGMGEDGHTASLFPGHNESDLVTPINCTPADAKGFNCAPIIIDKHSPKPPAERVSLNYISFSKSRLLIKLVTGAGKNHALKQWLVDKQPLPIALLKGRQNKLYVDQAAVS</sequence>
<dbReference type="Pfam" id="PF01182">
    <property type="entry name" value="Glucosamine_iso"/>
    <property type="match status" value="1"/>
</dbReference>
<evidence type="ECO:0000256" key="2">
    <source>
        <dbReference type="ARBA" id="ARBA00002681"/>
    </source>
</evidence>
<comment type="catalytic activity">
    <reaction evidence="1 7">
        <text>6-phospho-D-glucono-1,5-lactone + H2O = 6-phospho-D-gluconate + H(+)</text>
        <dbReference type="Rhea" id="RHEA:12556"/>
        <dbReference type="ChEBI" id="CHEBI:15377"/>
        <dbReference type="ChEBI" id="CHEBI:15378"/>
        <dbReference type="ChEBI" id="CHEBI:57955"/>
        <dbReference type="ChEBI" id="CHEBI:58759"/>
        <dbReference type="EC" id="3.1.1.31"/>
    </reaction>
</comment>
<evidence type="ECO:0000256" key="7">
    <source>
        <dbReference type="RuleBase" id="RU365095"/>
    </source>
</evidence>